<name>F8N5C7_9BACT</name>
<dbReference type="HOGENOM" id="CLU_3331469_0_0_10"/>
<dbReference type="STRING" id="688246.Premu_1686"/>
<reference evidence="2" key="1">
    <citation type="journal article" date="2011" name="Stand. Genomic Sci.">
        <title>Non-contiguous finished genome sequence of the opportunistic oral pathogen Prevotella multisaccharivorax type strain (PPPA20).</title>
        <authorList>
            <person name="Pati A."/>
            <person name="Gronow S."/>
            <person name="Lu M."/>
            <person name="Lapidus A."/>
            <person name="Nolan M."/>
            <person name="Lucas S."/>
            <person name="Hammon N."/>
            <person name="Deshpande S."/>
            <person name="Cheng J.F."/>
            <person name="Tapia R."/>
            <person name="Han C."/>
            <person name="Goodwin L."/>
            <person name="Pitluck S."/>
            <person name="Liolios K."/>
            <person name="Pagani I."/>
            <person name="Mavromatis K."/>
            <person name="Mikhailova N."/>
            <person name="Huntemann M."/>
            <person name="Chen A."/>
            <person name="Palaniappan K."/>
            <person name="Land M."/>
            <person name="Hauser L."/>
            <person name="Detter J.C."/>
            <person name="Brambilla E.M."/>
            <person name="Rohde M."/>
            <person name="Goker M."/>
            <person name="Woyke T."/>
            <person name="Bristow J."/>
            <person name="Eisen J.A."/>
            <person name="Markowitz V."/>
            <person name="Hugenholtz P."/>
            <person name="Kyrpides N.C."/>
            <person name="Klenk H.P."/>
            <person name="Ivanova N."/>
        </authorList>
    </citation>
    <scope>NUCLEOTIDE SEQUENCE [LARGE SCALE GENOMIC DNA]</scope>
    <source>
        <strain evidence="2">DSM 17128</strain>
    </source>
</reference>
<gene>
    <name evidence="1" type="ORF">Premu_1686</name>
</gene>
<evidence type="ECO:0000313" key="1">
    <source>
        <dbReference type="EMBL" id="EGN57092.1"/>
    </source>
</evidence>
<dbReference type="Proteomes" id="UP000002772">
    <property type="component" value="Unassembled WGS sequence"/>
</dbReference>
<dbReference type="AlphaFoldDB" id="F8N5C7"/>
<sequence length="38" mass="4453">MFFLITFADTNRIIEDVSTSVEAFDLILKNHISYIIYV</sequence>
<keyword evidence="2" id="KW-1185">Reference proteome</keyword>
<protein>
    <submittedName>
        <fullName evidence="1">Uncharacterized protein</fullName>
    </submittedName>
</protein>
<dbReference type="EMBL" id="GL945017">
    <property type="protein sequence ID" value="EGN57092.1"/>
    <property type="molecule type" value="Genomic_DNA"/>
</dbReference>
<accession>F8N5C7</accession>
<evidence type="ECO:0000313" key="2">
    <source>
        <dbReference type="Proteomes" id="UP000002772"/>
    </source>
</evidence>
<organism evidence="1 2">
    <name type="scientific">Hallella multisaccharivorax DSM 17128</name>
    <dbReference type="NCBI Taxonomy" id="688246"/>
    <lineage>
        <taxon>Bacteria</taxon>
        <taxon>Pseudomonadati</taxon>
        <taxon>Bacteroidota</taxon>
        <taxon>Bacteroidia</taxon>
        <taxon>Bacteroidales</taxon>
        <taxon>Prevotellaceae</taxon>
        <taxon>Hallella</taxon>
    </lineage>
</organism>
<proteinExistence type="predicted"/>